<evidence type="ECO:0000313" key="6">
    <source>
        <dbReference type="EMBL" id="VTR42876.1"/>
    </source>
</evidence>
<evidence type="ECO:0000256" key="4">
    <source>
        <dbReference type="ARBA" id="ARBA00023136"/>
    </source>
</evidence>
<evidence type="ECO:0000256" key="2">
    <source>
        <dbReference type="ARBA" id="ARBA00022692"/>
    </source>
</evidence>
<dbReference type="PANTHER" id="PTHR30386">
    <property type="entry name" value="MEMBRANE FUSION SUBUNIT OF EMRAB-TOLC MULTIDRUG EFFLUX PUMP"/>
    <property type="match status" value="1"/>
</dbReference>
<proteinExistence type="predicted"/>
<organism evidence="6">
    <name type="scientific">Serratia fonticola</name>
    <dbReference type="NCBI Taxonomy" id="47917"/>
    <lineage>
        <taxon>Bacteria</taxon>
        <taxon>Pseudomonadati</taxon>
        <taxon>Pseudomonadota</taxon>
        <taxon>Gammaproteobacteria</taxon>
        <taxon>Enterobacterales</taxon>
        <taxon>Yersiniaceae</taxon>
        <taxon>Serratia</taxon>
    </lineage>
</organism>
<dbReference type="Pfam" id="PF26002">
    <property type="entry name" value="Beta-barrel_AprE"/>
    <property type="match status" value="1"/>
</dbReference>
<evidence type="ECO:0000259" key="5">
    <source>
        <dbReference type="Pfam" id="PF26002"/>
    </source>
</evidence>
<dbReference type="AlphaFoldDB" id="A0A4U9V883"/>
<evidence type="ECO:0000256" key="1">
    <source>
        <dbReference type="ARBA" id="ARBA00004167"/>
    </source>
</evidence>
<evidence type="ECO:0000256" key="3">
    <source>
        <dbReference type="ARBA" id="ARBA00022989"/>
    </source>
</evidence>
<dbReference type="InterPro" id="IPR058982">
    <property type="entry name" value="Beta-barrel_AprE"/>
</dbReference>
<accession>A0A4U9V883</accession>
<dbReference type="EMBL" id="CABEEZ010000106">
    <property type="protein sequence ID" value="VTR42876.1"/>
    <property type="molecule type" value="Genomic_DNA"/>
</dbReference>
<comment type="subcellular location">
    <subcellularLocation>
        <location evidence="1">Membrane</location>
        <topology evidence="1">Single-pass membrane protein</topology>
    </subcellularLocation>
</comment>
<gene>
    <name evidence="6" type="ORF">NCTC12965_04879</name>
</gene>
<protein>
    <submittedName>
        <fullName evidence="6">Type I secretion membrane fusion protein, HlyD family</fullName>
    </submittedName>
</protein>
<feature type="domain" description="AprE-like beta-barrel" evidence="5">
    <location>
        <begin position="10"/>
        <end position="66"/>
    </location>
</feature>
<keyword evidence="3" id="KW-1133">Transmembrane helix</keyword>
<dbReference type="PANTHER" id="PTHR30386:SF26">
    <property type="entry name" value="TRANSPORT PROTEIN COMB"/>
    <property type="match status" value="1"/>
</dbReference>
<sequence>MEIVPLEDQLLIETRINPTRYRLYPPWPAATVKVTAYDSSIYGNLNGEVENVSPDTIQDEVKRDQY</sequence>
<name>A0A4U9V883_SERFO</name>
<reference evidence="6" key="1">
    <citation type="submission" date="2019-05" db="EMBL/GenBank/DDBJ databases">
        <authorList>
            <consortium name="Pathogen Informatics"/>
        </authorList>
    </citation>
    <scope>NUCLEOTIDE SEQUENCE [LARGE SCALE GENOMIC DNA]</scope>
    <source>
        <strain evidence="6">NCTC12965</strain>
    </source>
</reference>
<keyword evidence="4" id="KW-0472">Membrane</keyword>
<keyword evidence="2" id="KW-0812">Transmembrane</keyword>
<dbReference type="InterPro" id="IPR050739">
    <property type="entry name" value="MFP"/>
</dbReference>
<dbReference type="GO" id="GO:0016020">
    <property type="term" value="C:membrane"/>
    <property type="evidence" value="ECO:0007669"/>
    <property type="project" value="UniProtKB-SubCell"/>
</dbReference>